<keyword evidence="2" id="KW-0732">Signal</keyword>
<dbReference type="InterPro" id="IPR000601">
    <property type="entry name" value="PKD_dom"/>
</dbReference>
<protein>
    <recommendedName>
        <fullName evidence="3">PKD domain-containing protein</fullName>
    </recommendedName>
</protein>
<evidence type="ECO:0000256" key="2">
    <source>
        <dbReference type="SAM" id="SignalP"/>
    </source>
</evidence>
<evidence type="ECO:0000256" key="1">
    <source>
        <dbReference type="SAM" id="MobiDB-lite"/>
    </source>
</evidence>
<dbReference type="Proteomes" id="UP000199183">
    <property type="component" value="Unassembled WGS sequence"/>
</dbReference>
<dbReference type="PROSITE" id="PS50093">
    <property type="entry name" value="PKD"/>
    <property type="match status" value="1"/>
</dbReference>
<dbReference type="AlphaFoldDB" id="A0A1H4M0B6"/>
<dbReference type="RefSeq" id="WP_143034008.1">
    <property type="nucleotide sequence ID" value="NZ_FNRY01000001.1"/>
</dbReference>
<dbReference type="STRING" id="640635.SAMN04489806_1718"/>
<feature type="compositionally biased region" description="Gly residues" evidence="1">
    <location>
        <begin position="67"/>
        <end position="81"/>
    </location>
</feature>
<feature type="chain" id="PRO_5039166847" description="PKD domain-containing protein" evidence="2">
    <location>
        <begin position="28"/>
        <end position="276"/>
    </location>
</feature>
<reference evidence="4 5" key="1">
    <citation type="submission" date="2016-10" db="EMBL/GenBank/DDBJ databases">
        <authorList>
            <person name="de Groot N.N."/>
        </authorList>
    </citation>
    <scope>NUCLEOTIDE SEQUENCE [LARGE SCALE GENOMIC DNA]</scope>
    <source>
        <strain evidence="4 5">DSM 21799</strain>
    </source>
</reference>
<gene>
    <name evidence="4" type="ORF">SAMN04489806_1718</name>
</gene>
<dbReference type="OrthoDB" id="5192284at2"/>
<dbReference type="InterPro" id="IPR013783">
    <property type="entry name" value="Ig-like_fold"/>
</dbReference>
<accession>A0A1H4M0B6</accession>
<feature type="domain" description="PKD" evidence="3">
    <location>
        <begin position="172"/>
        <end position="224"/>
    </location>
</feature>
<dbReference type="Pfam" id="PF00801">
    <property type="entry name" value="PKD"/>
    <property type="match status" value="1"/>
</dbReference>
<sequence>MARNRLLRLAFSAALGLAALLPGVVPSVPTAISANTCTVWQSRHGGCVDSGIDGDHVDIGGTKTKPGNGGGSHRGNGGNGGDSNVPKNPLDEDGDGNDDWLVGPCRRYTYLCINNQPVTMTDLASFTPATVHIAMEPDGWMIIGLPANFIADASTNATSGALFDTAIDVRFTPVSYTWSWGDGSSSTSRTGGASWADLGVDEFTPTSTSHAYAEKGAYTISLAVHYAVDIRGEGTAWQTVDGQLTKAAISITAIATTANSVIVDKECSKNPSGPGC</sequence>
<dbReference type="GO" id="GO:0005975">
    <property type="term" value="P:carbohydrate metabolic process"/>
    <property type="evidence" value="ECO:0007669"/>
    <property type="project" value="UniProtKB-ARBA"/>
</dbReference>
<keyword evidence="5" id="KW-1185">Reference proteome</keyword>
<organism evidence="4 5">
    <name type="scientific">Paramicrobacterium humi</name>
    <dbReference type="NCBI Taxonomy" id="640635"/>
    <lineage>
        <taxon>Bacteria</taxon>
        <taxon>Bacillati</taxon>
        <taxon>Actinomycetota</taxon>
        <taxon>Actinomycetes</taxon>
        <taxon>Micrococcales</taxon>
        <taxon>Microbacteriaceae</taxon>
        <taxon>Paramicrobacterium</taxon>
    </lineage>
</organism>
<dbReference type="SUPFAM" id="SSF49299">
    <property type="entry name" value="PKD domain"/>
    <property type="match status" value="1"/>
</dbReference>
<name>A0A1H4M0B6_9MICO</name>
<evidence type="ECO:0000313" key="5">
    <source>
        <dbReference type="Proteomes" id="UP000199183"/>
    </source>
</evidence>
<feature type="region of interest" description="Disordered" evidence="1">
    <location>
        <begin position="57"/>
        <end position="97"/>
    </location>
</feature>
<evidence type="ECO:0000313" key="4">
    <source>
        <dbReference type="EMBL" id="SEB76479.1"/>
    </source>
</evidence>
<evidence type="ECO:0000259" key="3">
    <source>
        <dbReference type="PROSITE" id="PS50093"/>
    </source>
</evidence>
<dbReference type="EMBL" id="FNRY01000001">
    <property type="protein sequence ID" value="SEB76479.1"/>
    <property type="molecule type" value="Genomic_DNA"/>
</dbReference>
<proteinExistence type="predicted"/>
<dbReference type="Gene3D" id="2.60.40.10">
    <property type="entry name" value="Immunoglobulins"/>
    <property type="match status" value="1"/>
</dbReference>
<feature type="signal peptide" evidence="2">
    <location>
        <begin position="1"/>
        <end position="27"/>
    </location>
</feature>
<dbReference type="InterPro" id="IPR035986">
    <property type="entry name" value="PKD_dom_sf"/>
</dbReference>